<reference evidence="2 3" key="1">
    <citation type="submission" date="2019-06" db="EMBL/GenBank/DDBJ databases">
        <title>Sequencing the genomes of 1000 actinobacteria strains.</title>
        <authorList>
            <person name="Klenk H.-P."/>
        </authorList>
    </citation>
    <scope>NUCLEOTIDE SEQUENCE [LARGE SCALE GENOMIC DNA]</scope>
    <source>
        <strain evidence="2 3">DSM 46837</strain>
    </source>
</reference>
<name>A0A543PDV5_9ACTN</name>
<gene>
    <name evidence="2" type="ORF">FHU33_1658</name>
</gene>
<dbReference type="AlphaFoldDB" id="A0A543PDV5"/>
<dbReference type="GO" id="GO:0005975">
    <property type="term" value="P:carbohydrate metabolic process"/>
    <property type="evidence" value="ECO:0007669"/>
    <property type="project" value="InterPro"/>
</dbReference>
<dbReference type="Proteomes" id="UP000319865">
    <property type="component" value="Unassembled WGS sequence"/>
</dbReference>
<evidence type="ECO:0000313" key="2">
    <source>
        <dbReference type="EMBL" id="TQN42263.1"/>
    </source>
</evidence>
<protein>
    <recommendedName>
        <fullName evidence="4">Prenyltransferase/squalene oxidase-like repeat protein</fullName>
    </recommendedName>
</protein>
<organism evidence="2 3">
    <name type="scientific">Blastococcus colisei</name>
    <dbReference type="NCBI Taxonomy" id="1564162"/>
    <lineage>
        <taxon>Bacteria</taxon>
        <taxon>Bacillati</taxon>
        <taxon>Actinomycetota</taxon>
        <taxon>Actinomycetes</taxon>
        <taxon>Geodermatophilales</taxon>
        <taxon>Geodermatophilaceae</taxon>
        <taxon>Blastococcus</taxon>
    </lineage>
</organism>
<dbReference type="Gene3D" id="1.50.10.20">
    <property type="match status" value="1"/>
</dbReference>
<dbReference type="EMBL" id="VFQE01000001">
    <property type="protein sequence ID" value="TQN42263.1"/>
    <property type="molecule type" value="Genomic_DNA"/>
</dbReference>
<evidence type="ECO:0008006" key="4">
    <source>
        <dbReference type="Google" id="ProtNLM"/>
    </source>
</evidence>
<comment type="caution">
    <text evidence="2">The sequence shown here is derived from an EMBL/GenBank/DDBJ whole genome shotgun (WGS) entry which is preliminary data.</text>
</comment>
<sequence length="382" mass="40207">MPAARSTRRGSRPLPRADRGTLPELPGVLTAEQVRATVSWIAGQQDPDGALPWSRGEQLDPWDSVEAAMALDIGGAHDRAVAAYRWLAARQRPDGSWAAEYRDGGETAPAAESNHAGYLAVGAWHSWLLTGDEQLVTALWPAVRRGLDLVTRMQLPGGAIGWALRPDGTVDDTALLTGNASLFQALRCGIALAGLLGEVQPDWEVAVADLGTALRTRPDAFADRSRYSMDWYYPVLGGAVAGAAARDRLAADWDRFVVPGLGARCVSDRPWVTGAETCELALALAAADQPDAATEQVAAMQHLRHDDGSYWTGYVFADDARWPVERTTWTAAAVVLAADALSGTTPASGLFIDPAALPAPGMPDGGVPSAGSLTEGAGTALP</sequence>
<feature type="compositionally biased region" description="Basic residues" evidence="1">
    <location>
        <begin position="1"/>
        <end position="11"/>
    </location>
</feature>
<evidence type="ECO:0000256" key="1">
    <source>
        <dbReference type="SAM" id="MobiDB-lite"/>
    </source>
</evidence>
<feature type="region of interest" description="Disordered" evidence="1">
    <location>
        <begin position="362"/>
        <end position="382"/>
    </location>
</feature>
<keyword evidence="3" id="KW-1185">Reference proteome</keyword>
<dbReference type="SUPFAM" id="SSF48208">
    <property type="entry name" value="Six-hairpin glycosidases"/>
    <property type="match status" value="1"/>
</dbReference>
<dbReference type="InterPro" id="IPR008928">
    <property type="entry name" value="6-hairpin_glycosidase_sf"/>
</dbReference>
<accession>A0A543PDV5</accession>
<evidence type="ECO:0000313" key="3">
    <source>
        <dbReference type="Proteomes" id="UP000319865"/>
    </source>
</evidence>
<feature type="region of interest" description="Disordered" evidence="1">
    <location>
        <begin position="1"/>
        <end position="25"/>
    </location>
</feature>
<proteinExistence type="predicted"/>